<protein>
    <recommendedName>
        <fullName evidence="5">RxLR effector candidate protein</fullName>
    </recommendedName>
</protein>
<keyword evidence="2" id="KW-0732">Signal</keyword>
<gene>
    <name evidence="3" type="ORF">HBR001_LOCUS675</name>
</gene>
<feature type="chain" id="PRO_5043381797" description="RxLR effector candidate protein" evidence="2">
    <location>
        <begin position="21"/>
        <end position="252"/>
    </location>
</feature>
<reference evidence="3" key="1">
    <citation type="submission" date="2022-12" db="EMBL/GenBank/DDBJ databases">
        <authorList>
            <person name="Webb A."/>
        </authorList>
    </citation>
    <scope>NUCLEOTIDE SEQUENCE</scope>
    <source>
        <strain evidence="3">Hp1</strain>
    </source>
</reference>
<organism evidence="3 4">
    <name type="scientific">Hyaloperonospora brassicae</name>
    <name type="common">Brassica downy mildew</name>
    <name type="synonym">Peronospora brassicae</name>
    <dbReference type="NCBI Taxonomy" id="162125"/>
    <lineage>
        <taxon>Eukaryota</taxon>
        <taxon>Sar</taxon>
        <taxon>Stramenopiles</taxon>
        <taxon>Oomycota</taxon>
        <taxon>Peronosporomycetes</taxon>
        <taxon>Peronosporales</taxon>
        <taxon>Peronosporaceae</taxon>
        <taxon>Hyaloperonospora</taxon>
    </lineage>
</organism>
<sequence>MRVFTLALVASSALLPRPDGVSEAADPAPMEHQDPAVAVLAAGGENSPPSRVLRSQGTMATENSESIESRPFSPAEWISELEEKFEKAFKALQEHQPPKRMHEVLEIPDVETVAYRFGDDAIRKALRNEDDTQRALLLYELRSSYNEFHKSAGKTLLKLLMNLWIADGKTPLDVMKLLGLHLLSDLSSFTSQHKHAVGVLWEFCEASAKDPKRGEAVYRDTVETGYGGREGFDRAAMSTGKPQAFYRLFHLN</sequence>
<feature type="signal peptide" evidence="2">
    <location>
        <begin position="1"/>
        <end position="20"/>
    </location>
</feature>
<evidence type="ECO:0000256" key="1">
    <source>
        <dbReference type="SAM" id="MobiDB-lite"/>
    </source>
</evidence>
<comment type="caution">
    <text evidence="3">The sequence shown here is derived from an EMBL/GenBank/DDBJ whole genome shotgun (WGS) entry which is preliminary data.</text>
</comment>
<keyword evidence="4" id="KW-1185">Reference proteome</keyword>
<dbReference type="EMBL" id="CANTFL010000086">
    <property type="protein sequence ID" value="CAI5711555.1"/>
    <property type="molecule type" value="Genomic_DNA"/>
</dbReference>
<proteinExistence type="predicted"/>
<feature type="region of interest" description="Disordered" evidence="1">
    <location>
        <begin position="44"/>
        <end position="72"/>
    </location>
</feature>
<dbReference type="Proteomes" id="UP001162031">
    <property type="component" value="Unassembled WGS sequence"/>
</dbReference>
<evidence type="ECO:0000313" key="3">
    <source>
        <dbReference type="EMBL" id="CAI5711555.1"/>
    </source>
</evidence>
<accession>A0AAV0T355</accession>
<dbReference type="AlphaFoldDB" id="A0AAV0T355"/>
<name>A0AAV0T355_HYABA</name>
<evidence type="ECO:0000256" key="2">
    <source>
        <dbReference type="SAM" id="SignalP"/>
    </source>
</evidence>
<evidence type="ECO:0000313" key="4">
    <source>
        <dbReference type="Proteomes" id="UP001162031"/>
    </source>
</evidence>
<feature type="compositionally biased region" description="Polar residues" evidence="1">
    <location>
        <begin position="47"/>
        <end position="66"/>
    </location>
</feature>
<evidence type="ECO:0008006" key="5">
    <source>
        <dbReference type="Google" id="ProtNLM"/>
    </source>
</evidence>